<feature type="transmembrane region" description="Helical" evidence="1">
    <location>
        <begin position="50"/>
        <end position="69"/>
    </location>
</feature>
<evidence type="ECO:0000256" key="1">
    <source>
        <dbReference type="SAM" id="Phobius"/>
    </source>
</evidence>
<keyword evidence="1" id="KW-1133">Transmembrane helix</keyword>
<accession>A0ABU2H438</accession>
<proteinExistence type="predicted"/>
<sequence>MGRDGVRGAFGSHDRPASALWMRLGLALFGVAVLGTGAVLAWVWAASVPLTVVLSAGTFVAALNVYWVGARIRGERR</sequence>
<protein>
    <submittedName>
        <fullName evidence="2">Uncharacterized protein</fullName>
    </submittedName>
</protein>
<evidence type="ECO:0000313" key="3">
    <source>
        <dbReference type="Proteomes" id="UP001250214"/>
    </source>
</evidence>
<dbReference type="EMBL" id="JAVLVT010000003">
    <property type="protein sequence ID" value="MDS1270072.1"/>
    <property type="molecule type" value="Genomic_DNA"/>
</dbReference>
<gene>
    <name evidence="2" type="ORF">RIF23_07175</name>
</gene>
<keyword evidence="1" id="KW-0472">Membrane</keyword>
<organism evidence="2 3">
    <name type="scientific">Lipingzhangella rawalii</name>
    <dbReference type="NCBI Taxonomy" id="2055835"/>
    <lineage>
        <taxon>Bacteria</taxon>
        <taxon>Bacillati</taxon>
        <taxon>Actinomycetota</taxon>
        <taxon>Actinomycetes</taxon>
        <taxon>Streptosporangiales</taxon>
        <taxon>Nocardiopsidaceae</taxon>
        <taxon>Lipingzhangella</taxon>
    </lineage>
</organism>
<dbReference type="Proteomes" id="UP001250214">
    <property type="component" value="Unassembled WGS sequence"/>
</dbReference>
<name>A0ABU2H438_9ACTN</name>
<feature type="transmembrane region" description="Helical" evidence="1">
    <location>
        <begin position="20"/>
        <end position="44"/>
    </location>
</feature>
<keyword evidence="3" id="KW-1185">Reference proteome</keyword>
<keyword evidence="1" id="KW-0812">Transmembrane</keyword>
<dbReference type="RefSeq" id="WP_310911615.1">
    <property type="nucleotide sequence ID" value="NZ_JAVLVT010000003.1"/>
</dbReference>
<comment type="caution">
    <text evidence="2">The sequence shown here is derived from an EMBL/GenBank/DDBJ whole genome shotgun (WGS) entry which is preliminary data.</text>
</comment>
<reference evidence="3" key="1">
    <citation type="submission" date="2023-07" db="EMBL/GenBank/DDBJ databases">
        <title>Novel species in the genus Lipingzhangella isolated from Sambhar Salt Lake.</title>
        <authorList>
            <person name="Jiya N."/>
            <person name="Kajale S."/>
            <person name="Sharma A."/>
        </authorList>
    </citation>
    <scope>NUCLEOTIDE SEQUENCE [LARGE SCALE GENOMIC DNA]</scope>
    <source>
        <strain evidence="3">LS1_29</strain>
    </source>
</reference>
<evidence type="ECO:0000313" key="2">
    <source>
        <dbReference type="EMBL" id="MDS1270072.1"/>
    </source>
</evidence>